<feature type="domain" description="Capsule synthesis protein CapA" evidence="4">
    <location>
        <begin position="126"/>
        <end position="366"/>
    </location>
</feature>
<protein>
    <submittedName>
        <fullName evidence="5">Poly-gamma-glutamate synthesis protein (Capsule biosynthesis protein)</fullName>
    </submittedName>
</protein>
<comment type="caution">
    <text evidence="5">The sequence shown here is derived from an EMBL/GenBank/DDBJ whole genome shotgun (WGS) entry which is preliminary data.</text>
</comment>
<evidence type="ECO:0000256" key="2">
    <source>
        <dbReference type="SAM" id="MobiDB-lite"/>
    </source>
</evidence>
<evidence type="ECO:0000313" key="5">
    <source>
        <dbReference type="EMBL" id="MDQ0111800.1"/>
    </source>
</evidence>
<keyword evidence="3" id="KW-0812">Transmembrane</keyword>
<proteinExistence type="inferred from homology"/>
<dbReference type="InterPro" id="IPR029052">
    <property type="entry name" value="Metallo-depent_PP-like"/>
</dbReference>
<reference evidence="5 6" key="1">
    <citation type="submission" date="2023-07" db="EMBL/GenBank/DDBJ databases">
        <title>Sorghum-associated microbial communities from plants grown in Nebraska, USA.</title>
        <authorList>
            <person name="Schachtman D."/>
        </authorList>
    </citation>
    <scope>NUCLEOTIDE SEQUENCE [LARGE SCALE GENOMIC DNA]</scope>
    <source>
        <strain evidence="5 6">CC482</strain>
    </source>
</reference>
<dbReference type="EMBL" id="JAUSSU010000002">
    <property type="protein sequence ID" value="MDQ0111800.1"/>
    <property type="molecule type" value="Genomic_DNA"/>
</dbReference>
<dbReference type="Pfam" id="PF09587">
    <property type="entry name" value="PGA_cap"/>
    <property type="match status" value="1"/>
</dbReference>
<evidence type="ECO:0000313" key="6">
    <source>
        <dbReference type="Proteomes" id="UP001229346"/>
    </source>
</evidence>
<comment type="similarity">
    <text evidence="1">Belongs to the CapA family.</text>
</comment>
<keyword evidence="3" id="KW-0472">Membrane</keyword>
<dbReference type="InterPro" id="IPR019079">
    <property type="entry name" value="Capsule_synth_CapA"/>
</dbReference>
<sequence length="435" mass="47418">MNVSRSETRQHEKRKRKRKIRRLMIINVTLLTIIVAVIAVWLIGLNPNKAADSPNSGNDSGQNQPNEPKEPDDASGDSPPNDVGLGKDEDESNMDPVTDNDPPPADDGDGNSGTADEGNEEGEKISLSFVGDVLLAPYVEDVMKKNGFDFPYRESLLYLSEPDLTAANFEYAVTLRDAPAENKQYVYKGPPDPLPAFRDAGFDVVSLANNHTMDHGAEGLLDTMDYLDKAGISHMGAGKNDTEAFAPSIHEVRGVKVAYVGLSRVVPEVSWKADKNTPGVAETYDTTRAVEAIAKANDMADLVVVMVHWGTERTTVLEDYQKQFARQYIDAGADLVIGSHPHVLQGFEMYNGKWIAYSLGNFIFGLNPKGEEKDTGVLDAVCSKSGECDMTFHPMVSVNSQPIPLEGDEAATLLDRLTSISFGVALREDGRLEAQ</sequence>
<accession>A0ABT9TWQ2</accession>
<keyword evidence="6" id="KW-1185">Reference proteome</keyword>
<dbReference type="CDD" id="cd07381">
    <property type="entry name" value="MPP_CapA"/>
    <property type="match status" value="1"/>
</dbReference>
<evidence type="ECO:0000256" key="1">
    <source>
        <dbReference type="ARBA" id="ARBA00005662"/>
    </source>
</evidence>
<dbReference type="RefSeq" id="WP_307202030.1">
    <property type="nucleotide sequence ID" value="NZ_JAUSSU010000002.1"/>
</dbReference>
<keyword evidence="3" id="KW-1133">Transmembrane helix</keyword>
<feature type="compositionally biased region" description="Polar residues" evidence="2">
    <location>
        <begin position="53"/>
        <end position="66"/>
    </location>
</feature>
<dbReference type="InterPro" id="IPR052169">
    <property type="entry name" value="CW_Biosynth-Accessory"/>
</dbReference>
<name>A0ABT9TWQ2_PAEHA</name>
<gene>
    <name evidence="5" type="ORF">J2T15_001233</name>
</gene>
<dbReference type="SMART" id="SM00854">
    <property type="entry name" value="PGA_cap"/>
    <property type="match status" value="1"/>
</dbReference>
<evidence type="ECO:0000259" key="4">
    <source>
        <dbReference type="SMART" id="SM00854"/>
    </source>
</evidence>
<organism evidence="5 6">
    <name type="scientific">Paenibacillus harenae</name>
    <dbReference type="NCBI Taxonomy" id="306543"/>
    <lineage>
        <taxon>Bacteria</taxon>
        <taxon>Bacillati</taxon>
        <taxon>Bacillota</taxon>
        <taxon>Bacilli</taxon>
        <taxon>Bacillales</taxon>
        <taxon>Paenibacillaceae</taxon>
        <taxon>Paenibacillus</taxon>
    </lineage>
</organism>
<feature type="region of interest" description="Disordered" evidence="2">
    <location>
        <begin position="52"/>
        <end position="121"/>
    </location>
</feature>
<dbReference type="Proteomes" id="UP001229346">
    <property type="component" value="Unassembled WGS sequence"/>
</dbReference>
<dbReference type="SUPFAM" id="SSF56300">
    <property type="entry name" value="Metallo-dependent phosphatases"/>
    <property type="match status" value="1"/>
</dbReference>
<feature type="transmembrane region" description="Helical" evidence="3">
    <location>
        <begin position="23"/>
        <end position="44"/>
    </location>
</feature>
<dbReference type="PANTHER" id="PTHR33393">
    <property type="entry name" value="POLYGLUTAMINE SYNTHESIS ACCESSORY PROTEIN RV0574C-RELATED"/>
    <property type="match status" value="1"/>
</dbReference>
<dbReference type="Gene3D" id="3.60.21.10">
    <property type="match status" value="1"/>
</dbReference>
<evidence type="ECO:0000256" key="3">
    <source>
        <dbReference type="SAM" id="Phobius"/>
    </source>
</evidence>
<dbReference type="PANTHER" id="PTHR33393:SF13">
    <property type="entry name" value="PGA BIOSYNTHESIS PROTEIN CAPA"/>
    <property type="match status" value="1"/>
</dbReference>